<feature type="compositionally biased region" description="Polar residues" evidence="6">
    <location>
        <begin position="588"/>
        <end position="615"/>
    </location>
</feature>
<dbReference type="eggNOG" id="KOG2360">
    <property type="taxonomic scope" value="Eukaryota"/>
</dbReference>
<feature type="compositionally biased region" description="Basic residues" evidence="6">
    <location>
        <begin position="548"/>
        <end position="558"/>
    </location>
</feature>
<evidence type="ECO:0000256" key="6">
    <source>
        <dbReference type="SAM" id="MobiDB-lite"/>
    </source>
</evidence>
<dbReference type="Gene3D" id="3.40.50.150">
    <property type="entry name" value="Vaccinia Virus protein VP39"/>
    <property type="match status" value="1"/>
</dbReference>
<evidence type="ECO:0000256" key="1">
    <source>
        <dbReference type="ARBA" id="ARBA00022603"/>
    </source>
</evidence>
<dbReference type="InterPro" id="IPR029063">
    <property type="entry name" value="SAM-dependent_MTases_sf"/>
</dbReference>
<dbReference type="SMR" id="H3B299"/>
<keyword evidence="9" id="KW-1185">Reference proteome</keyword>
<feature type="compositionally biased region" description="Polar residues" evidence="6">
    <location>
        <begin position="559"/>
        <end position="572"/>
    </location>
</feature>
<dbReference type="FunCoup" id="H3B299">
    <property type="interactions" value="98"/>
</dbReference>
<proteinExistence type="inferred from homology"/>
<evidence type="ECO:0000256" key="4">
    <source>
        <dbReference type="ARBA" id="ARBA00022884"/>
    </source>
</evidence>
<evidence type="ECO:0000256" key="3">
    <source>
        <dbReference type="ARBA" id="ARBA00022691"/>
    </source>
</evidence>
<dbReference type="SUPFAM" id="SSF53335">
    <property type="entry name" value="S-adenosyl-L-methionine-dependent methyltransferases"/>
    <property type="match status" value="1"/>
</dbReference>
<dbReference type="EMBL" id="AFYH01106807">
    <property type="status" value="NOT_ANNOTATED_CDS"/>
    <property type="molecule type" value="Genomic_DNA"/>
</dbReference>
<feature type="active site" description="Nucleophile" evidence="5">
    <location>
        <position position="449"/>
    </location>
</feature>
<reference evidence="8" key="3">
    <citation type="submission" date="2025-09" db="UniProtKB">
        <authorList>
            <consortium name="Ensembl"/>
        </authorList>
    </citation>
    <scope>IDENTIFICATION</scope>
</reference>
<accession>H3B299</accession>
<gene>
    <name evidence="8" type="primary">NSUN7</name>
</gene>
<dbReference type="EMBL" id="AFYH01106806">
    <property type="status" value="NOT_ANNOTATED_CDS"/>
    <property type="molecule type" value="Genomic_DNA"/>
</dbReference>
<dbReference type="GeneTree" id="ENSGT00940000157352"/>
<keyword evidence="1 5" id="KW-0489">Methyltransferase</keyword>
<dbReference type="InParanoid" id="H3B299"/>
<dbReference type="Gene3D" id="3.30.70.1170">
    <property type="entry name" value="Sun protein, domain 3"/>
    <property type="match status" value="1"/>
</dbReference>
<dbReference type="EMBL" id="AFYH01106803">
    <property type="status" value="NOT_ANNOTATED_CDS"/>
    <property type="molecule type" value="Genomic_DNA"/>
</dbReference>
<evidence type="ECO:0000259" key="7">
    <source>
        <dbReference type="PROSITE" id="PS51686"/>
    </source>
</evidence>
<dbReference type="EMBL" id="AFYH01106808">
    <property type="status" value="NOT_ANNOTATED_CDS"/>
    <property type="molecule type" value="Genomic_DNA"/>
</dbReference>
<dbReference type="Pfam" id="PF01189">
    <property type="entry name" value="Methyltr_RsmB-F"/>
    <property type="match status" value="1"/>
</dbReference>
<dbReference type="PANTHER" id="PTHR14663">
    <property type="entry name" value="METHYLTRANSFERASE NSUN7-RELATED"/>
    <property type="match status" value="1"/>
</dbReference>
<evidence type="ECO:0000256" key="2">
    <source>
        <dbReference type="ARBA" id="ARBA00022679"/>
    </source>
</evidence>
<dbReference type="Proteomes" id="UP000008672">
    <property type="component" value="Unassembled WGS sequence"/>
</dbReference>
<dbReference type="EMBL" id="AFYH01106809">
    <property type="status" value="NOT_ANNOTATED_CDS"/>
    <property type="molecule type" value="Genomic_DNA"/>
</dbReference>
<dbReference type="GO" id="GO:0003723">
    <property type="term" value="F:RNA binding"/>
    <property type="evidence" value="ECO:0007669"/>
    <property type="project" value="UniProtKB-UniRule"/>
</dbReference>
<feature type="domain" description="SAM-dependent MTase RsmB/NOP-type" evidence="7">
    <location>
        <begin position="204"/>
        <end position="518"/>
    </location>
</feature>
<dbReference type="OrthoDB" id="6817893at2759"/>
<feature type="binding site" evidence="5">
    <location>
        <position position="363"/>
    </location>
    <ligand>
        <name>S-adenosyl-L-methionine</name>
        <dbReference type="ChEBI" id="CHEBI:59789"/>
    </ligand>
</feature>
<reference evidence="8" key="2">
    <citation type="submission" date="2025-08" db="UniProtKB">
        <authorList>
            <consortium name="Ensembl"/>
        </authorList>
    </citation>
    <scope>IDENTIFICATION</scope>
</reference>
<comment type="caution">
    <text evidence="5">Lacks conserved residue(s) required for the propagation of feature annotation.</text>
</comment>
<feature type="region of interest" description="Disordered" evidence="6">
    <location>
        <begin position="585"/>
        <end position="628"/>
    </location>
</feature>
<sequence>MEKMQTSKSEIELELTESGPLLELLELEDVGIIVRRLSEKSASNLCEIPSYSDSVFMNAAKLYQKNHAEKPIDQRLVNYGDDPGLAVPNIKNKTSQRWAYELAFNALKYQTILEDIMIDSCLYQSQLISDEMSSLAIVMLYDFQNRKFKPRAILDYKEDIIPEVREVENCLHSFKTKLAAALARCRIKRDVLSIDCILPESLRTQQQRASILPLYTWVNILKTSIELVCQTLEQEGFSKVNSLSELNGYSFCQDLHCPNVLIFPAHLNAEFSENDLFTEYKVIMQDKSRSLAPHSVKALMNMDDDIMISNLGSGMTAAHMSTLTNQKTCKVFVCGVKSEIQKLEMNNIFAQMECKNIKLMHEDFIDIDPTDPRIQKVKIILLLPQCSGSGVSNPIEFILKEHGDVGILQDFSQGSIAEDKLNLLVEQQLQDVLHAQKFHKVQAVVYCTCSVYPEENEDIMKKALTYNVEGNKVQPYRICPPVLPLCSASEIMSSADKFFRLKPSEIANGCFLAILTRERDPSGIVSVKDVLARAAAKGLLEGIEMGKSQKREKRKKSKPSIQRTSSNTSGTQAKIAEFLTKEMKKESNANSNVSKPIGRQSSLKILKQTSATVTRRTSKTIPVPPESNVTRRHTIGTILPVHKYSSIMKQQDEKLLPMKPVHIGLPPCPSATKLKMRSPSHSYWNPETSVVRRSLGSIPSVLLKKSKGSYIFDSTRHSRPWH</sequence>
<dbReference type="Pfam" id="PF21148">
    <property type="entry name" value="NSUN5_fdxn-like"/>
    <property type="match status" value="1"/>
</dbReference>
<dbReference type="EMBL" id="AFYH01106805">
    <property type="status" value="NOT_ANNOTATED_CDS"/>
    <property type="molecule type" value="Genomic_DNA"/>
</dbReference>
<dbReference type="InterPro" id="IPR049561">
    <property type="entry name" value="NSUN5_7_fdxn-like"/>
</dbReference>
<protein>
    <submittedName>
        <fullName evidence="8">NOP2/Sun RNA methyltransferase family member 7</fullName>
    </submittedName>
</protein>
<keyword evidence="4 5" id="KW-0694">RNA-binding</keyword>
<name>H3B299_LATCH</name>
<dbReference type="HOGENOM" id="CLU_023514_0_0_1"/>
<dbReference type="EMBL" id="AFYH01106811">
    <property type="status" value="NOT_ANNOTATED_CDS"/>
    <property type="molecule type" value="Genomic_DNA"/>
</dbReference>
<keyword evidence="3 5" id="KW-0949">S-adenosyl-L-methionine</keyword>
<dbReference type="PANTHER" id="PTHR14663:SF2">
    <property type="entry name" value="METHYLTRANSFERASE NSUN7-RELATED"/>
    <property type="match status" value="1"/>
</dbReference>
<reference evidence="9" key="1">
    <citation type="submission" date="2011-08" db="EMBL/GenBank/DDBJ databases">
        <title>The draft genome of Latimeria chalumnae.</title>
        <authorList>
            <person name="Di Palma F."/>
            <person name="Alfoldi J."/>
            <person name="Johnson J."/>
            <person name="Berlin A."/>
            <person name="Gnerre S."/>
            <person name="Jaffe D."/>
            <person name="MacCallum I."/>
            <person name="Young S."/>
            <person name="Walker B.J."/>
            <person name="Lander E."/>
            <person name="Lindblad-Toh K."/>
        </authorList>
    </citation>
    <scope>NUCLEOTIDE SEQUENCE [LARGE SCALE GENOMIC DNA]</scope>
    <source>
        <strain evidence="9">Wild caught</strain>
    </source>
</reference>
<dbReference type="GO" id="GO:0032259">
    <property type="term" value="P:methylation"/>
    <property type="evidence" value="ECO:0007669"/>
    <property type="project" value="UniProtKB-KW"/>
</dbReference>
<feature type="region of interest" description="Disordered" evidence="6">
    <location>
        <begin position="543"/>
        <end position="573"/>
    </location>
</feature>
<keyword evidence="2 5" id="KW-0808">Transferase</keyword>
<dbReference type="InterPro" id="IPR042620">
    <property type="entry name" value="NSUN7"/>
</dbReference>
<organism evidence="8 9">
    <name type="scientific">Latimeria chalumnae</name>
    <name type="common">Coelacanth</name>
    <dbReference type="NCBI Taxonomy" id="7897"/>
    <lineage>
        <taxon>Eukaryota</taxon>
        <taxon>Metazoa</taxon>
        <taxon>Chordata</taxon>
        <taxon>Craniata</taxon>
        <taxon>Vertebrata</taxon>
        <taxon>Euteleostomi</taxon>
        <taxon>Coelacanthiformes</taxon>
        <taxon>Coelacanthidae</taxon>
        <taxon>Latimeria</taxon>
    </lineage>
</organism>
<comment type="similarity">
    <text evidence="5">Belongs to the class I-like SAM-binding methyltransferase superfamily. RsmB/NOP family.</text>
</comment>
<dbReference type="STRING" id="7897.ENSLACP00000016020"/>
<dbReference type="EMBL" id="AFYH01106810">
    <property type="status" value="NOT_ANNOTATED_CDS"/>
    <property type="molecule type" value="Genomic_DNA"/>
</dbReference>
<evidence type="ECO:0000313" key="8">
    <source>
        <dbReference type="Ensembl" id="ENSLACP00000016020.2"/>
    </source>
</evidence>
<dbReference type="KEGG" id="lcm:102345320"/>
<dbReference type="InterPro" id="IPR001678">
    <property type="entry name" value="MeTrfase_RsmB-F_NOP2_dom"/>
</dbReference>
<dbReference type="GO" id="GO:0008168">
    <property type="term" value="F:methyltransferase activity"/>
    <property type="evidence" value="ECO:0007669"/>
    <property type="project" value="UniProtKB-KW"/>
</dbReference>
<evidence type="ECO:0000256" key="5">
    <source>
        <dbReference type="PROSITE-ProRule" id="PRU01023"/>
    </source>
</evidence>
<dbReference type="AlphaFoldDB" id="H3B299"/>
<dbReference type="PROSITE" id="PS51686">
    <property type="entry name" value="SAM_MT_RSMB_NOP"/>
    <property type="match status" value="1"/>
</dbReference>
<evidence type="ECO:0000313" key="9">
    <source>
        <dbReference type="Proteomes" id="UP000008672"/>
    </source>
</evidence>
<dbReference type="OMA" id="QIPTQHF"/>
<dbReference type="Ensembl" id="ENSLACT00000016131.2">
    <property type="protein sequence ID" value="ENSLACP00000016020.2"/>
    <property type="gene ID" value="ENSLACG00000014107.2"/>
</dbReference>
<dbReference type="EMBL" id="AFYH01106804">
    <property type="status" value="NOT_ANNOTATED_CDS"/>
    <property type="molecule type" value="Genomic_DNA"/>
</dbReference>
<dbReference type="InterPro" id="IPR049560">
    <property type="entry name" value="MeTrfase_RsmB-F_NOP2_cat"/>
</dbReference>